<dbReference type="InterPro" id="IPR001451">
    <property type="entry name" value="Hexapep"/>
</dbReference>
<sequence length="328" mass="35766">MSEIISPQAPGEAPGEVRTASHGEPEPQSLEEVAERLCDPASYETVYHRPLHDQPMPAVKVLREVMERLRAVLFPGYFGNSDITPESMRFHVGANLDAVSRLLADQIRRGYCFFCDREQVEGCQACEDRARNLAGRFLAALPRIRSYLADDVRAAFEGDPAARSPGETIFCYPSITAMTHYRVAHELHHLGVDLIPRIITEMAHSATGIDIHPGAEIGRRFFIDHGTGTVIGETCVIGENVRLYQGVTLGAKSFPKDASGKIIKGIARHPVVEDEVTIYSGATILGRVTIGRGAVVGGNVWLTRDVPPGARVLQGRAREGVFEFGAGI</sequence>
<evidence type="ECO:0000256" key="6">
    <source>
        <dbReference type="SAM" id="MobiDB-lite"/>
    </source>
</evidence>
<reference evidence="7" key="1">
    <citation type="journal article" date="2015" name="Proc. Natl. Acad. Sci. U.S.A.">
        <title>Networks of energetic and metabolic interactions define dynamics in microbial communities.</title>
        <authorList>
            <person name="Embree M."/>
            <person name="Liu J.K."/>
            <person name="Al-Bassam M.M."/>
            <person name="Zengler K."/>
        </authorList>
    </citation>
    <scope>NUCLEOTIDE SEQUENCE</scope>
</reference>
<evidence type="ECO:0000313" key="7">
    <source>
        <dbReference type="EMBL" id="KUG27628.1"/>
    </source>
</evidence>
<keyword evidence="3" id="KW-0028">Amino-acid biosynthesis</keyword>
<dbReference type="GO" id="GO:0008652">
    <property type="term" value="P:amino acid biosynthetic process"/>
    <property type="evidence" value="ECO:0007669"/>
    <property type="project" value="UniProtKB-KW"/>
</dbReference>
<evidence type="ECO:0000256" key="1">
    <source>
        <dbReference type="ARBA" id="ARBA00007274"/>
    </source>
</evidence>
<dbReference type="FunFam" id="2.160.10.10:FF:000015">
    <property type="entry name" value="Serine acetyltransferase, plasmid"/>
    <property type="match status" value="1"/>
</dbReference>
<dbReference type="InterPro" id="IPR053376">
    <property type="entry name" value="Serine_acetyltransferase"/>
</dbReference>
<dbReference type="EMBL" id="LNQE01000307">
    <property type="protein sequence ID" value="KUG27628.1"/>
    <property type="molecule type" value="Genomic_DNA"/>
</dbReference>
<comment type="similarity">
    <text evidence="1">Belongs to the transferase hexapeptide repeat family.</text>
</comment>
<feature type="region of interest" description="Disordered" evidence="6">
    <location>
        <begin position="1"/>
        <end position="30"/>
    </location>
</feature>
<evidence type="ECO:0000256" key="5">
    <source>
        <dbReference type="ARBA" id="ARBA00023315"/>
    </source>
</evidence>
<evidence type="ECO:0000256" key="4">
    <source>
        <dbReference type="ARBA" id="ARBA00022679"/>
    </source>
</evidence>
<keyword evidence="4 7" id="KW-0808">Transferase</keyword>
<dbReference type="NCBIfam" id="NF041874">
    <property type="entry name" value="EPS_EpsC"/>
    <property type="match status" value="1"/>
</dbReference>
<protein>
    <recommendedName>
        <fullName evidence="2">serine O-acetyltransferase</fullName>
        <ecNumber evidence="2">2.3.1.30</ecNumber>
    </recommendedName>
</protein>
<gene>
    <name evidence="7" type="ORF">ASZ90_002517</name>
</gene>
<evidence type="ECO:0000256" key="2">
    <source>
        <dbReference type="ARBA" id="ARBA00013266"/>
    </source>
</evidence>
<dbReference type="InterPro" id="IPR042122">
    <property type="entry name" value="Ser_AcTrfase_N_sf"/>
</dbReference>
<dbReference type="Pfam" id="PF00132">
    <property type="entry name" value="Hexapep"/>
    <property type="match status" value="1"/>
</dbReference>
<comment type="caution">
    <text evidence="7">The sequence shown here is derived from an EMBL/GenBank/DDBJ whole genome shotgun (WGS) entry which is preliminary data.</text>
</comment>
<name>A0A0W8G3M1_9ZZZZ</name>
<dbReference type="Gene3D" id="1.10.3130.10">
    <property type="entry name" value="serine acetyltransferase, domain 1"/>
    <property type="match status" value="1"/>
</dbReference>
<dbReference type="InterPro" id="IPR011004">
    <property type="entry name" value="Trimer_LpxA-like_sf"/>
</dbReference>
<dbReference type="GO" id="GO:0009001">
    <property type="term" value="F:serine O-acetyltransferase activity"/>
    <property type="evidence" value="ECO:0007669"/>
    <property type="project" value="UniProtKB-EC"/>
</dbReference>
<dbReference type="SUPFAM" id="SSF51161">
    <property type="entry name" value="Trimeric LpxA-like enzymes"/>
    <property type="match status" value="1"/>
</dbReference>
<keyword evidence="5 7" id="KW-0012">Acyltransferase</keyword>
<dbReference type="Gene3D" id="2.160.10.10">
    <property type="entry name" value="Hexapeptide repeat proteins"/>
    <property type="match status" value="1"/>
</dbReference>
<organism evidence="7">
    <name type="scientific">hydrocarbon metagenome</name>
    <dbReference type="NCBI Taxonomy" id="938273"/>
    <lineage>
        <taxon>unclassified sequences</taxon>
        <taxon>metagenomes</taxon>
        <taxon>ecological metagenomes</taxon>
    </lineage>
</organism>
<dbReference type="PANTHER" id="PTHR42811">
    <property type="entry name" value="SERINE ACETYLTRANSFERASE"/>
    <property type="match status" value="1"/>
</dbReference>
<accession>A0A0W8G3M1</accession>
<dbReference type="CDD" id="cd03354">
    <property type="entry name" value="LbH_SAT"/>
    <property type="match status" value="1"/>
</dbReference>
<dbReference type="AlphaFoldDB" id="A0A0W8G3M1"/>
<proteinExistence type="inferred from homology"/>
<dbReference type="EC" id="2.3.1.30" evidence="2"/>
<dbReference type="InterPro" id="IPR045304">
    <property type="entry name" value="LbH_SAT"/>
</dbReference>
<evidence type="ECO:0000256" key="3">
    <source>
        <dbReference type="ARBA" id="ARBA00022605"/>
    </source>
</evidence>